<dbReference type="Pfam" id="PF02775">
    <property type="entry name" value="TPP_enzyme_C"/>
    <property type="match status" value="1"/>
</dbReference>
<dbReference type="PROSITE" id="PS00187">
    <property type="entry name" value="TPP_ENZYMES"/>
    <property type="match status" value="1"/>
</dbReference>
<comment type="caution">
    <text evidence="15">The sequence shown here is derived from an EMBL/GenBank/DDBJ whole genome shotgun (WGS) entry which is preliminary data.</text>
</comment>
<dbReference type="PANTHER" id="PTHR43452">
    <property type="entry name" value="PYRUVATE DECARBOXYLASE"/>
    <property type="match status" value="1"/>
</dbReference>
<feature type="domain" description="Thiamine pyrophosphate enzyme TPP-binding" evidence="13">
    <location>
        <begin position="402"/>
        <end position="522"/>
    </location>
</feature>
<evidence type="ECO:0000313" key="15">
    <source>
        <dbReference type="EMBL" id="KNA91541.1"/>
    </source>
</evidence>
<keyword evidence="10" id="KW-0456">Lyase</keyword>
<dbReference type="PIRSF" id="PIRSF036565">
    <property type="entry name" value="Pyruvt_ip_decrb"/>
    <property type="match status" value="1"/>
</dbReference>
<evidence type="ECO:0000259" key="12">
    <source>
        <dbReference type="Pfam" id="PF00205"/>
    </source>
</evidence>
<dbReference type="Proteomes" id="UP000037247">
    <property type="component" value="Unassembled WGS sequence"/>
</dbReference>
<evidence type="ECO:0000256" key="3">
    <source>
        <dbReference type="ARBA" id="ARBA00002938"/>
    </source>
</evidence>
<keyword evidence="6" id="KW-0479">Metal-binding</keyword>
<evidence type="ECO:0000256" key="2">
    <source>
        <dbReference type="ARBA" id="ARBA00001964"/>
    </source>
</evidence>
<dbReference type="CDD" id="cd07038">
    <property type="entry name" value="TPP_PYR_PDC_IPDC_like"/>
    <property type="match status" value="1"/>
</dbReference>
<name>A0ABR5IDU1_9ACTN</name>
<evidence type="ECO:0000256" key="7">
    <source>
        <dbReference type="ARBA" id="ARBA00022793"/>
    </source>
</evidence>
<sequence>MNVTSTYTVSDYLLDRLADLGVDTIFGVPGDFTLGLLDHVDEHPSISWVGTANELGAGYAADGYARMNGVGVVCSTFGVGELSAINAVAGSYAEHVPVLHLVGAPTEAVQAAGRATHHSLGDGDFTHMLRMSAEVTVAQEMLQHGTATAQIDRVLAAMVAEGRPGYLSLPADVAEQSCEPPTTVLEVPANRTDVDQLARFADAATQLIADRSPVVLADIFVHRSGAVDQLHHLLKVGGLRYASLLWGRRVVDERGSGYLGLYLGDATQPDVRAAVEDAECLITAGVCFTDLISGYFTQRLDDAVRIDLQPHTAVVGGETFAGIEMRDALAVLAEIVPPRPDLPVSLTTSMGDVEPDPHAPLTQKELWEAVAAALTGNDVILADQGTSFCGIAAQRLPSGAVFIGQPLWASIGYTLPAMIGAAIAAPHRRPVLLIGDGAAQLTVAELGTLIRQRIPAVIIVVNNNGYTVERAIHGPEMNYNDIAPWRWTLLPYALGGDVSTVRTHRATTQAELTGMLVDAAAHPTSLTLIEAVTGELDVPPVLEAIAAAAASANR</sequence>
<comment type="cofactor">
    <cofactor evidence="1">
        <name>a metal cation</name>
        <dbReference type="ChEBI" id="CHEBI:25213"/>
    </cofactor>
</comment>
<dbReference type="InterPro" id="IPR012110">
    <property type="entry name" value="PDC/IPDC-like"/>
</dbReference>
<dbReference type="InterPro" id="IPR029035">
    <property type="entry name" value="DHS-like_NAD/FAD-binding_dom"/>
</dbReference>
<protein>
    <recommendedName>
        <fullName evidence="5">Alpha-keto-acid decarboxylase</fullName>
    </recommendedName>
</protein>
<evidence type="ECO:0000256" key="5">
    <source>
        <dbReference type="ARBA" id="ARBA00020054"/>
    </source>
</evidence>
<dbReference type="CDD" id="cd02005">
    <property type="entry name" value="TPP_PDC_IPDC"/>
    <property type="match status" value="1"/>
</dbReference>
<dbReference type="RefSeq" id="WP_049698854.1">
    <property type="nucleotide sequence ID" value="NZ_JAQDQF010000010.1"/>
</dbReference>
<evidence type="ECO:0000256" key="11">
    <source>
        <dbReference type="RuleBase" id="RU362132"/>
    </source>
</evidence>
<dbReference type="InterPro" id="IPR047213">
    <property type="entry name" value="TPP_PYR_PDC_IPDC-like"/>
</dbReference>
<dbReference type="SUPFAM" id="SSF52518">
    <property type="entry name" value="Thiamin diphosphate-binding fold (THDP-binding)"/>
    <property type="match status" value="2"/>
</dbReference>
<evidence type="ECO:0000256" key="1">
    <source>
        <dbReference type="ARBA" id="ARBA00001920"/>
    </source>
</evidence>
<comment type="similarity">
    <text evidence="4 11">Belongs to the TPP enzyme family.</text>
</comment>
<keyword evidence="7" id="KW-0210">Decarboxylase</keyword>
<organism evidence="15 16">
    <name type="scientific">Gordonia jacobaea</name>
    <dbReference type="NCBI Taxonomy" id="122202"/>
    <lineage>
        <taxon>Bacteria</taxon>
        <taxon>Bacillati</taxon>
        <taxon>Actinomycetota</taxon>
        <taxon>Actinomycetes</taxon>
        <taxon>Mycobacteriales</taxon>
        <taxon>Gordoniaceae</taxon>
        <taxon>Gordonia</taxon>
    </lineage>
</organism>
<dbReference type="InterPro" id="IPR012001">
    <property type="entry name" value="Thiamin_PyroP_enz_TPP-bd_dom"/>
</dbReference>
<evidence type="ECO:0000256" key="6">
    <source>
        <dbReference type="ARBA" id="ARBA00022723"/>
    </source>
</evidence>
<evidence type="ECO:0000259" key="13">
    <source>
        <dbReference type="Pfam" id="PF02775"/>
    </source>
</evidence>
<gene>
    <name evidence="15" type="ORF">ABW18_10170</name>
</gene>
<proteinExistence type="inferred from homology"/>
<dbReference type="InterPro" id="IPR000399">
    <property type="entry name" value="TPP-bd_CS"/>
</dbReference>
<feature type="domain" description="Thiamine pyrophosphate enzyme central" evidence="12">
    <location>
        <begin position="202"/>
        <end position="311"/>
    </location>
</feature>
<dbReference type="EMBL" id="LDTZ01000016">
    <property type="protein sequence ID" value="KNA91541.1"/>
    <property type="molecule type" value="Genomic_DNA"/>
</dbReference>
<dbReference type="SUPFAM" id="SSF52467">
    <property type="entry name" value="DHS-like NAD/FAD-binding domain"/>
    <property type="match status" value="1"/>
</dbReference>
<evidence type="ECO:0000256" key="10">
    <source>
        <dbReference type="ARBA" id="ARBA00023239"/>
    </source>
</evidence>
<reference evidence="15 16" key="1">
    <citation type="submission" date="2015-05" db="EMBL/GenBank/DDBJ databases">
        <title>Draft genome sequence of the bacterium Gordonia jacobaea a new member of the Gordonia genus.</title>
        <authorList>
            <person name="Jimenez-Galisteo G."/>
            <person name="Dominguez A."/>
            <person name="Munoz E."/>
            <person name="Vinas M."/>
        </authorList>
    </citation>
    <scope>NUCLEOTIDE SEQUENCE [LARGE SCALE GENOMIC DNA]</scope>
    <source>
        <strain evidence="16">mv1</strain>
    </source>
</reference>
<accession>A0ABR5IDU1</accession>
<evidence type="ECO:0000313" key="16">
    <source>
        <dbReference type="Proteomes" id="UP000037247"/>
    </source>
</evidence>
<dbReference type="InterPro" id="IPR011766">
    <property type="entry name" value="TPP_enzyme_TPP-bd"/>
</dbReference>
<keyword evidence="8" id="KW-0460">Magnesium</keyword>
<comment type="function">
    <text evidence="3">Decarboxylates branched-chain and aromatic alpha-keto acids to aldehydes.</text>
</comment>
<dbReference type="InterPro" id="IPR029061">
    <property type="entry name" value="THDP-binding"/>
</dbReference>
<evidence type="ECO:0000256" key="4">
    <source>
        <dbReference type="ARBA" id="ARBA00007812"/>
    </source>
</evidence>
<evidence type="ECO:0000256" key="9">
    <source>
        <dbReference type="ARBA" id="ARBA00023052"/>
    </source>
</evidence>
<dbReference type="Gene3D" id="3.40.50.970">
    <property type="match status" value="2"/>
</dbReference>
<dbReference type="InterPro" id="IPR047214">
    <property type="entry name" value="TPP_PDC_IPDC"/>
</dbReference>
<dbReference type="Gene3D" id="3.40.50.1220">
    <property type="entry name" value="TPP-binding domain"/>
    <property type="match status" value="1"/>
</dbReference>
<dbReference type="InterPro" id="IPR012000">
    <property type="entry name" value="Thiamin_PyroP_enz_cen_dom"/>
</dbReference>
<dbReference type="PANTHER" id="PTHR43452:SF30">
    <property type="entry name" value="PYRUVATE DECARBOXYLASE ISOZYME 1-RELATED"/>
    <property type="match status" value="1"/>
</dbReference>
<feature type="domain" description="Thiamine pyrophosphate enzyme N-terminal TPP-binding" evidence="14">
    <location>
        <begin position="8"/>
        <end position="111"/>
    </location>
</feature>
<evidence type="ECO:0000256" key="8">
    <source>
        <dbReference type="ARBA" id="ARBA00022842"/>
    </source>
</evidence>
<evidence type="ECO:0000259" key="14">
    <source>
        <dbReference type="Pfam" id="PF02776"/>
    </source>
</evidence>
<dbReference type="Pfam" id="PF02776">
    <property type="entry name" value="TPP_enzyme_N"/>
    <property type="match status" value="1"/>
</dbReference>
<dbReference type="Pfam" id="PF00205">
    <property type="entry name" value="TPP_enzyme_M"/>
    <property type="match status" value="1"/>
</dbReference>
<keyword evidence="16" id="KW-1185">Reference proteome</keyword>
<comment type="cofactor">
    <cofactor evidence="2">
        <name>thiamine diphosphate</name>
        <dbReference type="ChEBI" id="CHEBI:58937"/>
    </cofactor>
</comment>
<keyword evidence="9 11" id="KW-0786">Thiamine pyrophosphate</keyword>